<dbReference type="AlphaFoldDB" id="A0A4R6RIM5"/>
<dbReference type="EMBL" id="SNXY01000006">
    <property type="protein sequence ID" value="TDP86232.1"/>
    <property type="molecule type" value="Genomic_DNA"/>
</dbReference>
<feature type="region of interest" description="Disordered" evidence="1">
    <location>
        <begin position="1"/>
        <end position="58"/>
    </location>
</feature>
<keyword evidence="3" id="KW-1185">Reference proteome</keyword>
<evidence type="ECO:0000313" key="2">
    <source>
        <dbReference type="EMBL" id="TDP86232.1"/>
    </source>
</evidence>
<name>A0A4R6RIM5_9HYPH</name>
<accession>A0A4R6RIM5</accession>
<comment type="caution">
    <text evidence="2">The sequence shown here is derived from an EMBL/GenBank/DDBJ whole genome shotgun (WGS) entry which is preliminary data.</text>
</comment>
<feature type="compositionally biased region" description="Pro residues" evidence="1">
    <location>
        <begin position="1"/>
        <end position="11"/>
    </location>
</feature>
<dbReference type="RefSeq" id="WP_165644394.1">
    <property type="nucleotide sequence ID" value="NZ_BSPM01000008.1"/>
</dbReference>
<organism evidence="2 3">
    <name type="scientific">Oharaeibacter diazotrophicus</name>
    <dbReference type="NCBI Taxonomy" id="1920512"/>
    <lineage>
        <taxon>Bacteria</taxon>
        <taxon>Pseudomonadati</taxon>
        <taxon>Pseudomonadota</taxon>
        <taxon>Alphaproteobacteria</taxon>
        <taxon>Hyphomicrobiales</taxon>
        <taxon>Pleomorphomonadaceae</taxon>
        <taxon>Oharaeibacter</taxon>
    </lineage>
</organism>
<evidence type="ECO:0000256" key="1">
    <source>
        <dbReference type="SAM" id="MobiDB-lite"/>
    </source>
</evidence>
<proteinExistence type="predicted"/>
<sequence length="58" mass="6186">MPTELPTPKPINPGTEKEPENPGDAAIEEHLKGEPQSDIPSPLPDLVPELIPGVPTVR</sequence>
<reference evidence="2 3" key="1">
    <citation type="submission" date="2019-03" db="EMBL/GenBank/DDBJ databases">
        <title>Genomic Encyclopedia of Type Strains, Phase IV (KMG-IV): sequencing the most valuable type-strain genomes for metagenomic binning, comparative biology and taxonomic classification.</title>
        <authorList>
            <person name="Goeker M."/>
        </authorList>
    </citation>
    <scope>NUCLEOTIDE SEQUENCE [LARGE SCALE GENOMIC DNA]</scope>
    <source>
        <strain evidence="2 3">DSM 102969</strain>
    </source>
</reference>
<dbReference type="Proteomes" id="UP000294547">
    <property type="component" value="Unassembled WGS sequence"/>
</dbReference>
<protein>
    <submittedName>
        <fullName evidence="2">Uncharacterized protein</fullName>
    </submittedName>
</protein>
<evidence type="ECO:0000313" key="3">
    <source>
        <dbReference type="Proteomes" id="UP000294547"/>
    </source>
</evidence>
<gene>
    <name evidence="2" type="ORF">EDD54_0100</name>
</gene>